<feature type="domain" description="Peptidase S54 rhomboid" evidence="7">
    <location>
        <begin position="170"/>
        <end position="302"/>
    </location>
</feature>
<evidence type="ECO:0000256" key="3">
    <source>
        <dbReference type="ARBA" id="ARBA00022989"/>
    </source>
</evidence>
<keyword evidence="9" id="KW-1185">Reference proteome</keyword>
<dbReference type="Proteomes" id="UP000216311">
    <property type="component" value="Unassembled WGS sequence"/>
</dbReference>
<evidence type="ECO:0000313" key="8">
    <source>
        <dbReference type="EMBL" id="OYO24613.1"/>
    </source>
</evidence>
<feature type="transmembrane region" description="Helical" evidence="6">
    <location>
        <begin position="132"/>
        <end position="152"/>
    </location>
</feature>
<dbReference type="Gene3D" id="1.20.1540.10">
    <property type="entry name" value="Rhomboid-like"/>
    <property type="match status" value="1"/>
</dbReference>
<feature type="transmembrane region" description="Helical" evidence="6">
    <location>
        <begin position="314"/>
        <end position="333"/>
    </location>
</feature>
<feature type="region of interest" description="Disordered" evidence="5">
    <location>
        <begin position="1"/>
        <end position="37"/>
    </location>
</feature>
<dbReference type="Pfam" id="PF01694">
    <property type="entry name" value="Rhomboid"/>
    <property type="match status" value="1"/>
</dbReference>
<feature type="compositionally biased region" description="Low complexity" evidence="5">
    <location>
        <begin position="111"/>
        <end position="121"/>
    </location>
</feature>
<keyword evidence="2 6" id="KW-0812">Transmembrane</keyword>
<keyword evidence="3 6" id="KW-1133">Transmembrane helix</keyword>
<proteinExistence type="predicted"/>
<evidence type="ECO:0000256" key="4">
    <source>
        <dbReference type="ARBA" id="ARBA00023136"/>
    </source>
</evidence>
<feature type="transmembrane region" description="Helical" evidence="6">
    <location>
        <begin position="237"/>
        <end position="254"/>
    </location>
</feature>
<gene>
    <name evidence="8" type="ORF">CGZ93_02615</name>
</gene>
<reference evidence="8 9" key="1">
    <citation type="submission" date="2017-07" db="EMBL/GenBank/DDBJ databases">
        <title>Draft whole genome sequences of clinical Proprionibacteriaceae strains.</title>
        <authorList>
            <person name="Bernier A.-M."/>
            <person name="Bernard K."/>
            <person name="Domingo M.-C."/>
        </authorList>
    </citation>
    <scope>NUCLEOTIDE SEQUENCE [LARGE SCALE GENOMIC DNA]</scope>
    <source>
        <strain evidence="8 9">NML 130396</strain>
    </source>
</reference>
<evidence type="ECO:0000256" key="6">
    <source>
        <dbReference type="SAM" id="Phobius"/>
    </source>
</evidence>
<dbReference type="RefSeq" id="WP_094362603.1">
    <property type="nucleotide sequence ID" value="NZ_NMVQ01000002.1"/>
</dbReference>
<feature type="transmembrane region" description="Helical" evidence="6">
    <location>
        <begin position="284"/>
        <end position="302"/>
    </location>
</feature>
<sequence length="334" mass="34235">MTEGRDDSRERGERPDFTWEEFAKGHGSGGRPAPSDDERFKPCFRHAGRSTGITCQRCDRPICGECMRPASVGFQCPVCVAEQQMSTPPGSGGGRGSGRGRFGGFGGRGSSGSTPRSLGGLRLSGGPVSTTAALMVAMGSVGLIDLFTGGFGRGIASQVLAYSGQGIASGQLWRLVTGVVVPDGGLFTLLLNLLFMWLIGRDVEAAFGRGRMLAIAVIAGLGSAAALSLLYPMLAWGLAYSAILGLLAARAALGFRNGEDVRGYLILFGLMVLVNLVLGSLPGAISLLGAIIGGAAAGALLSANPRGSRTSFDVVSLSVLGVVLAGICIGRVLI</sequence>
<comment type="caution">
    <text evidence="8">The sequence shown here is derived from an EMBL/GenBank/DDBJ whole genome shotgun (WGS) entry which is preliminary data.</text>
</comment>
<evidence type="ECO:0000256" key="1">
    <source>
        <dbReference type="ARBA" id="ARBA00004141"/>
    </source>
</evidence>
<feature type="transmembrane region" description="Helical" evidence="6">
    <location>
        <begin position="212"/>
        <end position="231"/>
    </location>
</feature>
<evidence type="ECO:0000256" key="2">
    <source>
        <dbReference type="ARBA" id="ARBA00022692"/>
    </source>
</evidence>
<dbReference type="InterPro" id="IPR035952">
    <property type="entry name" value="Rhomboid-like_sf"/>
</dbReference>
<comment type="subcellular location">
    <subcellularLocation>
        <location evidence="1">Membrane</location>
        <topology evidence="1">Multi-pass membrane protein</topology>
    </subcellularLocation>
</comment>
<dbReference type="SUPFAM" id="SSF144091">
    <property type="entry name" value="Rhomboid-like"/>
    <property type="match status" value="1"/>
</dbReference>
<feature type="compositionally biased region" description="Basic and acidic residues" evidence="5">
    <location>
        <begin position="1"/>
        <end position="24"/>
    </location>
</feature>
<organism evidence="8 9">
    <name type="scientific">Enemella dayhoffiae</name>
    <dbReference type="NCBI Taxonomy" id="2016507"/>
    <lineage>
        <taxon>Bacteria</taxon>
        <taxon>Bacillati</taxon>
        <taxon>Actinomycetota</taxon>
        <taxon>Actinomycetes</taxon>
        <taxon>Propionibacteriales</taxon>
        <taxon>Propionibacteriaceae</taxon>
        <taxon>Enemella</taxon>
    </lineage>
</organism>
<dbReference type="AlphaFoldDB" id="A0A255HCE6"/>
<dbReference type="EMBL" id="NMVQ01000002">
    <property type="protein sequence ID" value="OYO24613.1"/>
    <property type="molecule type" value="Genomic_DNA"/>
</dbReference>
<dbReference type="InterPro" id="IPR022764">
    <property type="entry name" value="Peptidase_S54_rhomboid_dom"/>
</dbReference>
<dbReference type="GO" id="GO:0016020">
    <property type="term" value="C:membrane"/>
    <property type="evidence" value="ECO:0007669"/>
    <property type="project" value="UniProtKB-SubCell"/>
</dbReference>
<dbReference type="OrthoDB" id="9807874at2"/>
<evidence type="ECO:0000256" key="5">
    <source>
        <dbReference type="SAM" id="MobiDB-lite"/>
    </source>
</evidence>
<evidence type="ECO:0000259" key="7">
    <source>
        <dbReference type="Pfam" id="PF01694"/>
    </source>
</evidence>
<dbReference type="GO" id="GO:0004252">
    <property type="term" value="F:serine-type endopeptidase activity"/>
    <property type="evidence" value="ECO:0007669"/>
    <property type="project" value="InterPro"/>
</dbReference>
<feature type="region of interest" description="Disordered" evidence="5">
    <location>
        <begin position="85"/>
        <end position="121"/>
    </location>
</feature>
<feature type="transmembrane region" description="Helical" evidence="6">
    <location>
        <begin position="261"/>
        <end position="278"/>
    </location>
</feature>
<feature type="compositionally biased region" description="Gly residues" evidence="5">
    <location>
        <begin position="90"/>
        <end position="110"/>
    </location>
</feature>
<protein>
    <recommendedName>
        <fullName evidence="7">Peptidase S54 rhomboid domain-containing protein</fullName>
    </recommendedName>
</protein>
<evidence type="ECO:0000313" key="9">
    <source>
        <dbReference type="Proteomes" id="UP000216311"/>
    </source>
</evidence>
<feature type="transmembrane region" description="Helical" evidence="6">
    <location>
        <begin position="172"/>
        <end position="200"/>
    </location>
</feature>
<accession>A0A255HCE6</accession>
<keyword evidence="4 6" id="KW-0472">Membrane</keyword>
<name>A0A255HCE6_9ACTN</name>